<gene>
    <name evidence="1" type="ORF">BD626DRAFT_576407</name>
</gene>
<proteinExistence type="predicted"/>
<name>A0A550BTN2_9AGAR</name>
<organism evidence="1 2">
    <name type="scientific">Schizophyllum amplum</name>
    <dbReference type="NCBI Taxonomy" id="97359"/>
    <lineage>
        <taxon>Eukaryota</taxon>
        <taxon>Fungi</taxon>
        <taxon>Dikarya</taxon>
        <taxon>Basidiomycota</taxon>
        <taxon>Agaricomycotina</taxon>
        <taxon>Agaricomycetes</taxon>
        <taxon>Agaricomycetidae</taxon>
        <taxon>Agaricales</taxon>
        <taxon>Schizophyllaceae</taxon>
        <taxon>Schizophyllum</taxon>
    </lineage>
</organism>
<evidence type="ECO:0000313" key="1">
    <source>
        <dbReference type="EMBL" id="TRM55881.1"/>
    </source>
</evidence>
<comment type="caution">
    <text evidence="1">The sequence shown here is derived from an EMBL/GenBank/DDBJ whole genome shotgun (WGS) entry which is preliminary data.</text>
</comment>
<keyword evidence="2" id="KW-1185">Reference proteome</keyword>
<sequence length="332" mass="36952">MVAGSKVAFKKQTSIRYTSFGTVEKIMSMTGGNFYEHHTQLYMNLSAPSSIPVCGNLGNSNDRITFSLLQRLLTRHGQRCAKSRLGLVMRCGCNDITPRPESAFSNIGESFVYPPTIAVFVEERFVAGICERYEKEHLNYMVSVHALSFPASYFDDVTFAYNAFTTVGIAAINSAVASGRAFEFAAFKCELAKLSQDLPIGETAELQERIRVIESFNARPGAPADAATMFTRELTIPDYVFQTPVLSQTLQRITREKNHNRTSVIIDATNPTCFTDNMLTSCDIMIAHRISAAAWLNEVFVPLFGHYCPAPLAERYARLLDICARRAMADVF</sequence>
<accession>A0A550BTN2</accession>
<dbReference type="Proteomes" id="UP000320762">
    <property type="component" value="Unassembled WGS sequence"/>
</dbReference>
<evidence type="ECO:0000313" key="2">
    <source>
        <dbReference type="Proteomes" id="UP000320762"/>
    </source>
</evidence>
<dbReference type="EMBL" id="VDMD01000089">
    <property type="protein sequence ID" value="TRM55881.1"/>
    <property type="molecule type" value="Genomic_DNA"/>
</dbReference>
<protein>
    <submittedName>
        <fullName evidence="1">Uncharacterized protein</fullName>
    </submittedName>
</protein>
<reference evidence="1 2" key="1">
    <citation type="journal article" date="2019" name="New Phytol.">
        <title>Comparative genomics reveals unique wood-decay strategies and fruiting body development in the Schizophyllaceae.</title>
        <authorList>
            <person name="Almasi E."/>
            <person name="Sahu N."/>
            <person name="Krizsan K."/>
            <person name="Balint B."/>
            <person name="Kovacs G.M."/>
            <person name="Kiss B."/>
            <person name="Cseklye J."/>
            <person name="Drula E."/>
            <person name="Henrissat B."/>
            <person name="Nagy I."/>
            <person name="Chovatia M."/>
            <person name="Adam C."/>
            <person name="LaButti K."/>
            <person name="Lipzen A."/>
            <person name="Riley R."/>
            <person name="Grigoriev I.V."/>
            <person name="Nagy L.G."/>
        </authorList>
    </citation>
    <scope>NUCLEOTIDE SEQUENCE [LARGE SCALE GENOMIC DNA]</scope>
    <source>
        <strain evidence="1 2">NL-1724</strain>
    </source>
</reference>
<dbReference type="AlphaFoldDB" id="A0A550BTN2"/>
<dbReference type="OrthoDB" id="2316594at2759"/>